<dbReference type="AlphaFoldDB" id="A0A552U7E5"/>
<name>A0A552U7E5_9SPHN</name>
<evidence type="ECO:0000256" key="3">
    <source>
        <dbReference type="ARBA" id="ARBA00022833"/>
    </source>
</evidence>
<evidence type="ECO:0000256" key="2">
    <source>
        <dbReference type="ARBA" id="ARBA00022723"/>
    </source>
</evidence>
<dbReference type="Proteomes" id="UP000317894">
    <property type="component" value="Unassembled WGS sequence"/>
</dbReference>
<protein>
    <submittedName>
        <fullName evidence="5">GFA family protein</fullName>
    </submittedName>
</protein>
<dbReference type="Gene3D" id="2.170.150.70">
    <property type="match status" value="1"/>
</dbReference>
<gene>
    <name evidence="5" type="ORF">FMM06_10485</name>
</gene>
<keyword evidence="6" id="KW-1185">Reference proteome</keyword>
<dbReference type="RefSeq" id="WP_144237350.1">
    <property type="nucleotide sequence ID" value="NZ_VJWA01000002.1"/>
</dbReference>
<feature type="domain" description="CENP-V/GFA" evidence="4">
    <location>
        <begin position="2"/>
        <end position="110"/>
    </location>
</feature>
<comment type="caution">
    <text evidence="5">The sequence shown here is derived from an EMBL/GenBank/DDBJ whole genome shotgun (WGS) entry which is preliminary data.</text>
</comment>
<accession>A0A552U7E5</accession>
<proteinExistence type="inferred from homology"/>
<keyword evidence="3" id="KW-0862">Zinc</keyword>
<dbReference type="Pfam" id="PF04828">
    <property type="entry name" value="GFA"/>
    <property type="match status" value="1"/>
</dbReference>
<organism evidence="5 6">
    <name type="scientific">Glacieibacterium frigidum</name>
    <dbReference type="NCBI Taxonomy" id="2593303"/>
    <lineage>
        <taxon>Bacteria</taxon>
        <taxon>Pseudomonadati</taxon>
        <taxon>Pseudomonadota</taxon>
        <taxon>Alphaproteobacteria</taxon>
        <taxon>Sphingomonadales</taxon>
        <taxon>Sphingosinicellaceae</taxon>
        <taxon>Glacieibacterium</taxon>
    </lineage>
</organism>
<evidence type="ECO:0000313" key="5">
    <source>
        <dbReference type="EMBL" id="TRW14144.1"/>
    </source>
</evidence>
<dbReference type="PROSITE" id="PS51891">
    <property type="entry name" value="CENP_V_GFA"/>
    <property type="match status" value="1"/>
</dbReference>
<evidence type="ECO:0000259" key="4">
    <source>
        <dbReference type="PROSITE" id="PS51891"/>
    </source>
</evidence>
<dbReference type="PANTHER" id="PTHR28620">
    <property type="entry name" value="CENTROMERE PROTEIN V"/>
    <property type="match status" value="1"/>
</dbReference>
<sequence length="110" mass="11710">MIAAACHCGAVTLKLDAAPAEVTSCNCSICRRTGLLWAYYALAQVQVDGATDTYVWGDRSLALHRCRTCGCVSHWLAFDPGYDRMGVNARLLDPAVLAAASVKLVDGASF</sequence>
<dbReference type="EMBL" id="VJWA01000002">
    <property type="protein sequence ID" value="TRW14144.1"/>
    <property type="molecule type" value="Genomic_DNA"/>
</dbReference>
<evidence type="ECO:0000313" key="6">
    <source>
        <dbReference type="Proteomes" id="UP000317894"/>
    </source>
</evidence>
<dbReference type="GO" id="GO:0046872">
    <property type="term" value="F:metal ion binding"/>
    <property type="evidence" value="ECO:0007669"/>
    <property type="project" value="UniProtKB-KW"/>
</dbReference>
<dbReference type="InterPro" id="IPR052355">
    <property type="entry name" value="CENP-V-like"/>
</dbReference>
<evidence type="ECO:0000256" key="1">
    <source>
        <dbReference type="ARBA" id="ARBA00005495"/>
    </source>
</evidence>
<dbReference type="InterPro" id="IPR011057">
    <property type="entry name" value="Mss4-like_sf"/>
</dbReference>
<dbReference type="PANTHER" id="PTHR28620:SF1">
    <property type="entry name" value="CENP-V_GFA DOMAIN-CONTAINING PROTEIN"/>
    <property type="match status" value="1"/>
</dbReference>
<dbReference type="InterPro" id="IPR006913">
    <property type="entry name" value="CENP-V/GFA"/>
</dbReference>
<keyword evidence="2" id="KW-0479">Metal-binding</keyword>
<dbReference type="GO" id="GO:0016846">
    <property type="term" value="F:carbon-sulfur lyase activity"/>
    <property type="evidence" value="ECO:0007669"/>
    <property type="project" value="InterPro"/>
</dbReference>
<dbReference type="OrthoDB" id="9805575at2"/>
<reference evidence="5 6" key="1">
    <citation type="submission" date="2019-07" db="EMBL/GenBank/DDBJ databases">
        <title>Novel species isolated from glacier.</title>
        <authorList>
            <person name="Liu Q."/>
            <person name="Xin Y.-H."/>
        </authorList>
    </citation>
    <scope>NUCLEOTIDE SEQUENCE [LARGE SCALE GENOMIC DNA]</scope>
    <source>
        <strain evidence="5 6">LB1R16</strain>
    </source>
</reference>
<dbReference type="SUPFAM" id="SSF51316">
    <property type="entry name" value="Mss4-like"/>
    <property type="match status" value="1"/>
</dbReference>
<comment type="similarity">
    <text evidence="1">Belongs to the Gfa family.</text>
</comment>